<evidence type="ECO:0000313" key="5">
    <source>
        <dbReference type="Ensembl" id="ENSSOCP00000012492.1"/>
    </source>
</evidence>
<dbReference type="AlphaFoldDB" id="A0A8D0F737"/>
<sequence>VWEKREEEWERERAARDRLMNEVLVGRQRQIQEKMEFNRRAQEESVKYREQLIKDLEETKERTRREKEQEEELKRARRQELAAQVQHRRFRQQEEEQRQREEEEEARSTRQHCEELVRREAGRLAERGYRSRVGAGQRGGPGGWLTPTPARRHHPRFSVFLLRAATRRQNTHLSCAGC</sequence>
<feature type="region of interest" description="Disordered" evidence="4">
    <location>
        <begin position="132"/>
        <end position="151"/>
    </location>
</feature>
<comment type="subcellular location">
    <subcellularLocation>
        <location evidence="1">Cytoplasm</location>
        <location evidence="1">Cytoskeleton</location>
    </subcellularLocation>
</comment>
<dbReference type="InterPro" id="IPR043596">
    <property type="entry name" value="CFAP53/TCHP"/>
</dbReference>
<dbReference type="Ensembl" id="ENSSOCT00000012833.1">
    <property type="protein sequence ID" value="ENSSOCP00000012492.1"/>
    <property type="gene ID" value="ENSSOCG00000009516.1"/>
</dbReference>
<keyword evidence="3" id="KW-0206">Cytoskeleton</keyword>
<proteinExistence type="predicted"/>
<feature type="compositionally biased region" description="Basic and acidic residues" evidence="4">
    <location>
        <begin position="91"/>
        <end position="114"/>
    </location>
</feature>
<feature type="region of interest" description="Disordered" evidence="4">
    <location>
        <begin position="57"/>
        <end position="114"/>
    </location>
</feature>
<evidence type="ECO:0000256" key="4">
    <source>
        <dbReference type="SAM" id="MobiDB-lite"/>
    </source>
</evidence>
<accession>A0A8D0F737</accession>
<evidence type="ECO:0000256" key="3">
    <source>
        <dbReference type="ARBA" id="ARBA00023212"/>
    </source>
</evidence>
<dbReference type="PANTHER" id="PTHR31183">
    <property type="entry name" value="TRICHOPLEIN KERATIN FILAMENT-BINDING PROTEIN FAMILY MEMBER"/>
    <property type="match status" value="1"/>
</dbReference>
<dbReference type="GO" id="GO:0045095">
    <property type="term" value="C:keratin filament"/>
    <property type="evidence" value="ECO:0007669"/>
    <property type="project" value="TreeGrafter"/>
</dbReference>
<evidence type="ECO:0000313" key="6">
    <source>
        <dbReference type="Proteomes" id="UP000694551"/>
    </source>
</evidence>
<evidence type="ECO:0008006" key="7">
    <source>
        <dbReference type="Google" id="ProtNLM"/>
    </source>
</evidence>
<dbReference type="GO" id="GO:0006915">
    <property type="term" value="P:apoptotic process"/>
    <property type="evidence" value="ECO:0007669"/>
    <property type="project" value="TreeGrafter"/>
</dbReference>
<dbReference type="Proteomes" id="UP000694551">
    <property type="component" value="Unplaced"/>
</dbReference>
<organism evidence="5 6">
    <name type="scientific">Strix occidentalis caurina</name>
    <name type="common">northern spotted owl</name>
    <dbReference type="NCBI Taxonomy" id="311401"/>
    <lineage>
        <taxon>Eukaryota</taxon>
        <taxon>Metazoa</taxon>
        <taxon>Chordata</taxon>
        <taxon>Craniata</taxon>
        <taxon>Vertebrata</taxon>
        <taxon>Euteleostomi</taxon>
        <taxon>Archelosauria</taxon>
        <taxon>Archosauria</taxon>
        <taxon>Dinosauria</taxon>
        <taxon>Saurischia</taxon>
        <taxon>Theropoda</taxon>
        <taxon>Coelurosauria</taxon>
        <taxon>Aves</taxon>
        <taxon>Neognathae</taxon>
        <taxon>Neoaves</taxon>
        <taxon>Telluraves</taxon>
        <taxon>Strigiformes</taxon>
        <taxon>Strigidae</taxon>
        <taxon>Strix</taxon>
    </lineage>
</organism>
<name>A0A8D0F737_STROC</name>
<feature type="compositionally biased region" description="Basic and acidic residues" evidence="4">
    <location>
        <begin position="57"/>
        <end position="80"/>
    </location>
</feature>
<keyword evidence="2" id="KW-0963">Cytoplasm</keyword>
<keyword evidence="6" id="KW-1185">Reference proteome</keyword>
<reference evidence="5" key="2">
    <citation type="submission" date="2025-09" db="UniProtKB">
        <authorList>
            <consortium name="Ensembl"/>
        </authorList>
    </citation>
    <scope>IDENTIFICATION</scope>
</reference>
<reference evidence="5" key="1">
    <citation type="submission" date="2025-08" db="UniProtKB">
        <authorList>
            <consortium name="Ensembl"/>
        </authorList>
    </citation>
    <scope>IDENTIFICATION</scope>
</reference>
<evidence type="ECO:0000256" key="2">
    <source>
        <dbReference type="ARBA" id="ARBA00022490"/>
    </source>
</evidence>
<protein>
    <recommendedName>
        <fullName evidence="7">Trichoplein keratin filament-binding protein</fullName>
    </recommendedName>
</protein>
<evidence type="ECO:0000256" key="1">
    <source>
        <dbReference type="ARBA" id="ARBA00004245"/>
    </source>
</evidence>
<dbReference type="PANTHER" id="PTHR31183:SF2">
    <property type="entry name" value="TRICHOPLEIN KERATIN FILAMENT-BINDING PROTEIN"/>
    <property type="match status" value="1"/>
</dbReference>